<keyword evidence="3" id="KW-1185">Reference proteome</keyword>
<dbReference type="Pfam" id="PF01323">
    <property type="entry name" value="DSBA"/>
    <property type="match status" value="1"/>
</dbReference>
<dbReference type="PANTHER" id="PTHR13887:SF41">
    <property type="entry name" value="THIOREDOXIN SUPERFAMILY PROTEIN"/>
    <property type="match status" value="1"/>
</dbReference>
<dbReference type="RefSeq" id="WP_215795217.1">
    <property type="nucleotide sequence ID" value="NZ_JAHKKG010000017.1"/>
</dbReference>
<reference evidence="2 3" key="1">
    <citation type="submission" date="2021-06" db="EMBL/GenBank/DDBJ databases">
        <title>Actinoplanes lichenicola sp. nov., and Actinoplanes ovalisporus sp. nov., isolated from lichen in Thailand.</title>
        <authorList>
            <person name="Saeng-In P."/>
            <person name="Kanchanasin P."/>
            <person name="Yuki M."/>
            <person name="Kudo T."/>
            <person name="Ohkuma M."/>
            <person name="Phongsopitanun W."/>
            <person name="Tanasupawat S."/>
        </authorList>
    </citation>
    <scope>NUCLEOTIDE SEQUENCE [LARGE SCALE GENOMIC DNA]</scope>
    <source>
        <strain evidence="2 3">NBRC 110975</strain>
    </source>
</reference>
<dbReference type="InterPro" id="IPR036249">
    <property type="entry name" value="Thioredoxin-like_sf"/>
</dbReference>
<dbReference type="CDD" id="cd03024">
    <property type="entry name" value="DsbA_FrnE"/>
    <property type="match status" value="1"/>
</dbReference>
<feature type="domain" description="DSBA-like thioredoxin" evidence="1">
    <location>
        <begin position="3"/>
        <end position="200"/>
    </location>
</feature>
<evidence type="ECO:0000259" key="1">
    <source>
        <dbReference type="Pfam" id="PF01323"/>
    </source>
</evidence>
<sequence>MDVQFWSDVVCPWCYLGKHRLYRALAEFGGAVTVTFRAYQLDPAPVPRGLPLIDAMAATDGGHERAAEMLAHVASVGAGDGLPFAFDRAIAANTFDSHRLIAWAAGQGRQADMLEALQRAYFTGGLDLGSRPVLAMVAGSIGLDEPTAAAYLESGAGREAVYADLVAARELDITSVPFLMIDGRFAIQGAQEPATLIEALREIARREDVDAGR</sequence>
<evidence type="ECO:0000313" key="2">
    <source>
        <dbReference type="EMBL" id="MBU2669983.1"/>
    </source>
</evidence>
<dbReference type="SUPFAM" id="SSF52833">
    <property type="entry name" value="Thioredoxin-like"/>
    <property type="match status" value="1"/>
</dbReference>
<dbReference type="Proteomes" id="UP001519654">
    <property type="component" value="Unassembled WGS sequence"/>
</dbReference>
<dbReference type="EMBL" id="JAHKKG010000017">
    <property type="protein sequence ID" value="MBU2669983.1"/>
    <property type="molecule type" value="Genomic_DNA"/>
</dbReference>
<dbReference type="PANTHER" id="PTHR13887">
    <property type="entry name" value="GLUTATHIONE S-TRANSFERASE KAPPA"/>
    <property type="match status" value="1"/>
</dbReference>
<protein>
    <submittedName>
        <fullName evidence="2">DsbA family oxidoreductase</fullName>
    </submittedName>
</protein>
<comment type="caution">
    <text evidence="2">The sequence shown here is derived from an EMBL/GenBank/DDBJ whole genome shotgun (WGS) entry which is preliminary data.</text>
</comment>
<dbReference type="Gene3D" id="3.40.30.10">
    <property type="entry name" value="Glutaredoxin"/>
    <property type="match status" value="1"/>
</dbReference>
<evidence type="ECO:0000313" key="3">
    <source>
        <dbReference type="Proteomes" id="UP001519654"/>
    </source>
</evidence>
<proteinExistence type="predicted"/>
<gene>
    <name evidence="2" type="ORF">KOI35_41405</name>
</gene>
<name>A0ABS5Z2V1_9ACTN</name>
<accession>A0ABS5Z2V1</accession>
<organism evidence="2 3">
    <name type="scientific">Paractinoplanes bogorensis</name>
    <dbReference type="NCBI Taxonomy" id="1610840"/>
    <lineage>
        <taxon>Bacteria</taxon>
        <taxon>Bacillati</taxon>
        <taxon>Actinomycetota</taxon>
        <taxon>Actinomycetes</taxon>
        <taxon>Micromonosporales</taxon>
        <taxon>Micromonosporaceae</taxon>
        <taxon>Paractinoplanes</taxon>
    </lineage>
</organism>
<dbReference type="InterPro" id="IPR001853">
    <property type="entry name" value="DSBA-like_thioredoxin_dom"/>
</dbReference>